<dbReference type="RefSeq" id="WP_013301560.1">
    <property type="nucleotide sequence ID" value="NC_014414.1"/>
</dbReference>
<dbReference type="STRING" id="314260.PB2503_12744"/>
<dbReference type="PANTHER" id="PTHR43918:SF4">
    <property type="entry name" value="CARBOXYLIC ESTER HYDROLASE"/>
    <property type="match status" value="1"/>
</dbReference>
<dbReference type="HOGENOM" id="CLU_006586_16_4_5"/>
<evidence type="ECO:0000256" key="1">
    <source>
        <dbReference type="ARBA" id="ARBA00005964"/>
    </source>
</evidence>
<organism evidence="5 6">
    <name type="scientific">Parvularcula bermudensis (strain ATCC BAA-594 / HTCC2503 / KCTC 12087)</name>
    <dbReference type="NCBI Taxonomy" id="314260"/>
    <lineage>
        <taxon>Bacteria</taxon>
        <taxon>Pseudomonadati</taxon>
        <taxon>Pseudomonadota</taxon>
        <taxon>Alphaproteobacteria</taxon>
        <taxon>Parvularculales</taxon>
        <taxon>Parvularculaceae</taxon>
        <taxon>Parvularcula</taxon>
    </lineage>
</organism>
<dbReference type="InterPro" id="IPR002018">
    <property type="entry name" value="CarbesteraseB"/>
</dbReference>
<dbReference type="InterPro" id="IPR019826">
    <property type="entry name" value="Carboxylesterase_B_AS"/>
</dbReference>
<dbReference type="InterPro" id="IPR029058">
    <property type="entry name" value="AB_hydrolase_fold"/>
</dbReference>
<reference evidence="5 6" key="2">
    <citation type="journal article" date="2011" name="J. Bacteriol.">
        <title>Complete genome sequence of strain HTCC2503T of Parvularcula bermudensis, the type species of the order "Parvularculales" in the class Alphaproteobacteria.</title>
        <authorList>
            <person name="Oh H.M."/>
            <person name="Kang I."/>
            <person name="Vergin K.L."/>
            <person name="Kang D."/>
            <person name="Rhee K.H."/>
            <person name="Giovannoni S.J."/>
            <person name="Cho J.C."/>
        </authorList>
    </citation>
    <scope>NUCLEOTIDE SEQUENCE [LARGE SCALE GENOMIC DNA]</scope>
    <source>
        <strain evidence="6">ATCC BAA-594 / HTCC2503 / KCTC 12087</strain>
    </source>
</reference>
<dbReference type="PROSITE" id="PS00122">
    <property type="entry name" value="CARBOXYLESTERASE_B_1"/>
    <property type="match status" value="1"/>
</dbReference>
<dbReference type="PANTHER" id="PTHR43918">
    <property type="entry name" value="ACETYLCHOLINESTERASE"/>
    <property type="match status" value="1"/>
</dbReference>
<gene>
    <name evidence="5" type="ordered locus">PB2503_12744</name>
</gene>
<dbReference type="AlphaFoldDB" id="E0TFM6"/>
<protein>
    <recommendedName>
        <fullName evidence="3">Carboxylic ester hydrolase</fullName>
        <ecNumber evidence="3">3.1.1.-</ecNumber>
    </recommendedName>
</protein>
<evidence type="ECO:0000313" key="6">
    <source>
        <dbReference type="Proteomes" id="UP000001302"/>
    </source>
</evidence>
<reference evidence="6" key="1">
    <citation type="submission" date="2010-08" db="EMBL/GenBank/DDBJ databases">
        <title>Genome sequence of Parvularcula bermudensis HTCC2503.</title>
        <authorList>
            <person name="Kang D.-M."/>
            <person name="Oh H.-M."/>
            <person name="Cho J.-C."/>
        </authorList>
    </citation>
    <scope>NUCLEOTIDE SEQUENCE [LARGE SCALE GENOMIC DNA]</scope>
    <source>
        <strain evidence="6">ATCC BAA-594 / HTCC2503 / KCTC 12087</strain>
    </source>
</reference>
<dbReference type="GO" id="GO:0052689">
    <property type="term" value="F:carboxylic ester hydrolase activity"/>
    <property type="evidence" value="ECO:0007669"/>
    <property type="project" value="TreeGrafter"/>
</dbReference>
<dbReference type="PROSITE" id="PS51257">
    <property type="entry name" value="PROKAR_LIPOPROTEIN"/>
    <property type="match status" value="1"/>
</dbReference>
<comment type="similarity">
    <text evidence="1 3">Belongs to the type-B carboxylesterase/lipase family.</text>
</comment>
<dbReference type="SUPFAM" id="SSF53474">
    <property type="entry name" value="alpha/beta-Hydrolases"/>
    <property type="match status" value="1"/>
</dbReference>
<evidence type="ECO:0000259" key="4">
    <source>
        <dbReference type="Pfam" id="PF00135"/>
    </source>
</evidence>
<dbReference type="eggNOG" id="COG2272">
    <property type="taxonomic scope" value="Bacteria"/>
</dbReference>
<dbReference type="InterPro" id="IPR050654">
    <property type="entry name" value="AChE-related_enzymes"/>
</dbReference>
<feature type="domain" description="Carboxylesterase type B" evidence="4">
    <location>
        <begin position="42"/>
        <end position="525"/>
    </location>
</feature>
<dbReference type="Proteomes" id="UP000001302">
    <property type="component" value="Chromosome"/>
</dbReference>
<sequence>MGVRNWGAGALLALMGLIGAGCDTLPGRVPHLVTAKSAEPILVTIKDGRLRGLKTPDSIAFLGIPYAAPPVGDARFRPPQPPPPWEGVRDATAIGPACFSNMPSPGPTSEDCLNLNVYAPNGAVAGTSLPVMVWIHGGGLLRGTASQYDPSDLAREQNVVVVAPNYRLGALGFLAHPALRGPGEGAYGLLDQQAALAWVQENIAAFGGDPGRVTLFGESAGALSVCSHVAVPESRALFDAAIIQSGSCTHPDTTVPQADAEAGGLQMAADLGCGAPATAADCLRALSPGRLVRAQSWRRGHVGQDAYAPMTGGDVLPAPPEVLFAEQKPDLPILMGNNLNEGRLFSNILSYSWALKTRGGYERRVRRMMPSQFGDQVLAAYEDLAERSYAEAYAAILTDSHFACPVLTLHRLIGAQAAFYAYEFNDPNAPSRIPRAPFAPPIGSYHAAEIAYVFQRPWALASPASFTDEQWALADRMQAHWGRFAYTGAPGTEWPAFDGGDPQWLSPEVTGDAQQFALRHRCDFWHALGY</sequence>
<proteinExistence type="inferred from homology"/>
<accession>E0TFM6</accession>
<name>E0TFM6_PARBH</name>
<dbReference type="Pfam" id="PF00135">
    <property type="entry name" value="COesterase"/>
    <property type="match status" value="1"/>
</dbReference>
<dbReference type="MEROPS" id="S09.986"/>
<dbReference type="Gene3D" id="3.40.50.1820">
    <property type="entry name" value="alpha/beta hydrolase"/>
    <property type="match status" value="1"/>
</dbReference>
<evidence type="ECO:0000313" key="5">
    <source>
        <dbReference type="EMBL" id="ADM10586.1"/>
    </source>
</evidence>
<dbReference type="OrthoDB" id="9775851at2"/>
<evidence type="ECO:0000256" key="2">
    <source>
        <dbReference type="ARBA" id="ARBA00022801"/>
    </source>
</evidence>
<keyword evidence="6" id="KW-1185">Reference proteome</keyword>
<dbReference type="KEGG" id="pbr:PB2503_12744"/>
<evidence type="ECO:0000256" key="3">
    <source>
        <dbReference type="RuleBase" id="RU361235"/>
    </source>
</evidence>
<keyword evidence="2 3" id="KW-0378">Hydrolase</keyword>
<dbReference type="EMBL" id="CP002156">
    <property type="protein sequence ID" value="ADM10586.1"/>
    <property type="molecule type" value="Genomic_DNA"/>
</dbReference>
<dbReference type="ESTHER" id="parbh-e0tfm6">
    <property type="family name" value="Carb_B_Bacteria"/>
</dbReference>
<dbReference type="EC" id="3.1.1.-" evidence="3"/>